<gene>
    <name evidence="1" type="ORF">PP2015_2143</name>
</gene>
<sequence length="156" mass="17231">MFLDREGIIMKKAAIILATLLTSACATQPWSEVSGNLDQTAKKNLYSVNIIGINGESSLDNHARKTVKPGKVQLNLSTTKPSQTVGSAIAQYNNKTVELTFEPCVRYYVAAEHTSSSSFNKKEWQPLVLKKQPIKSCQKLLNKKSEELTSDTKLSI</sequence>
<evidence type="ECO:0000313" key="1">
    <source>
        <dbReference type="EMBL" id="ALO42640.1"/>
    </source>
</evidence>
<dbReference type="Proteomes" id="UP000061457">
    <property type="component" value="Chromosome I"/>
</dbReference>
<reference evidence="1 2" key="1">
    <citation type="submission" date="2015-11" db="EMBL/GenBank/DDBJ databases">
        <authorList>
            <person name="Zhang Y."/>
            <person name="Guo Z."/>
        </authorList>
    </citation>
    <scope>NUCLEOTIDE SEQUENCE [LARGE SCALE GENOMIC DNA]</scope>
    <source>
        <strain evidence="1 2">KCTC 12086</strain>
    </source>
</reference>
<dbReference type="PATRIC" id="fig|161398.10.peg.2179"/>
<evidence type="ECO:0000313" key="2">
    <source>
        <dbReference type="Proteomes" id="UP000061457"/>
    </source>
</evidence>
<dbReference type="EMBL" id="CP013187">
    <property type="protein sequence ID" value="ALO42640.1"/>
    <property type="molecule type" value="Genomic_DNA"/>
</dbReference>
<dbReference type="KEGG" id="pphe:PP2015_2143"/>
<proteinExistence type="predicted"/>
<dbReference type="PROSITE" id="PS51257">
    <property type="entry name" value="PROKAR_LIPOPROTEIN"/>
    <property type="match status" value="1"/>
</dbReference>
<dbReference type="AlphaFoldDB" id="A0A0S2K2K8"/>
<organism evidence="1 2">
    <name type="scientific">Pseudoalteromonas phenolica</name>
    <dbReference type="NCBI Taxonomy" id="161398"/>
    <lineage>
        <taxon>Bacteria</taxon>
        <taxon>Pseudomonadati</taxon>
        <taxon>Pseudomonadota</taxon>
        <taxon>Gammaproteobacteria</taxon>
        <taxon>Alteromonadales</taxon>
        <taxon>Pseudoalteromonadaceae</taxon>
        <taxon>Pseudoalteromonas</taxon>
    </lineage>
</organism>
<protein>
    <recommendedName>
        <fullName evidence="3">Lipoprotein</fullName>
    </recommendedName>
</protein>
<evidence type="ECO:0008006" key="3">
    <source>
        <dbReference type="Google" id="ProtNLM"/>
    </source>
</evidence>
<name>A0A0S2K2K8_9GAMM</name>
<keyword evidence="2" id="KW-1185">Reference proteome</keyword>
<accession>A0A0S2K2K8</accession>